<evidence type="ECO:0000259" key="3">
    <source>
        <dbReference type="Pfam" id="PF00326"/>
    </source>
</evidence>
<dbReference type="GO" id="GO:0008236">
    <property type="term" value="F:serine-type peptidase activity"/>
    <property type="evidence" value="ECO:0007669"/>
    <property type="project" value="InterPro"/>
</dbReference>
<evidence type="ECO:0000256" key="2">
    <source>
        <dbReference type="SAM" id="Phobius"/>
    </source>
</evidence>
<dbReference type="SUPFAM" id="SSF53474">
    <property type="entry name" value="alpha/beta-Hydrolases"/>
    <property type="match status" value="1"/>
</dbReference>
<keyword evidence="2" id="KW-0472">Membrane</keyword>
<name>A0A1Q2MCC0_9BACT</name>
<keyword evidence="1 4" id="KW-0378">Hydrolase</keyword>
<keyword evidence="2" id="KW-0812">Transmembrane</keyword>
<dbReference type="Proteomes" id="UP000188181">
    <property type="component" value="Chromosome"/>
</dbReference>
<proteinExistence type="predicted"/>
<dbReference type="Pfam" id="PF00326">
    <property type="entry name" value="Peptidase_S9"/>
    <property type="match status" value="1"/>
</dbReference>
<dbReference type="STRING" id="1851148.SMSP2_00709"/>
<dbReference type="InterPro" id="IPR001375">
    <property type="entry name" value="Peptidase_S9_cat"/>
</dbReference>
<evidence type="ECO:0000313" key="4">
    <source>
        <dbReference type="EMBL" id="AQQ70363.1"/>
    </source>
</evidence>
<dbReference type="InterPro" id="IPR029058">
    <property type="entry name" value="AB_hydrolase_fold"/>
</dbReference>
<feature type="domain" description="Peptidase S9 prolyl oligopeptidase catalytic" evidence="3">
    <location>
        <begin position="211"/>
        <end position="329"/>
    </location>
</feature>
<dbReference type="GO" id="GO:0006508">
    <property type="term" value="P:proteolysis"/>
    <property type="evidence" value="ECO:0007669"/>
    <property type="project" value="InterPro"/>
</dbReference>
<evidence type="ECO:0000313" key="5">
    <source>
        <dbReference type="Proteomes" id="UP000188181"/>
    </source>
</evidence>
<dbReference type="KEGG" id="pbas:SMSP2_00709"/>
<accession>A0A1Q2MCC0</accession>
<sequence>MRLTYTAKLIIGIIIYSVSVIQAVAGAVYRQDCDFDYNGKIDFQDFQVYADKWLENDCGLTAWCGGTDINRDDLNDVLDFTEFAAAYRGTPWDTDQLFNTPQYVRAPELDRYGVSAGFYTGPQFQGRPTRVFAWYGLPEGEGPFPGVVVVHGGGGTANADWVAQWNARGYAAISLDTTGSIPSGNFPGKIKDEQGGPDGWGGFNQIDWNYSDQWAYHAAANIISAHSFLRSLPCVDGNRTGIVGISWGGYLTSLAAGVDNRFAFVIPIYGCGYLFENSGWNAVFASMSRRAKDRWANLWDPSSYLENAQMPMLWLNGTNDPYFPPDSYKKSYSLPGGTVNLAIKVRLIHNHNAVTDNGEVYAFADSICKGGSSIPFFTDGWVADGSGYAAYSPATEITSAVLVYTADTGEWKDRYWQTFAAQVDSVNNLVWAELPQNAQVWFFNITDSYGNISSSSHQTGL</sequence>
<dbReference type="Gene3D" id="3.40.50.1820">
    <property type="entry name" value="alpha/beta hydrolase"/>
    <property type="match status" value="1"/>
</dbReference>
<keyword evidence="5" id="KW-1185">Reference proteome</keyword>
<reference evidence="5" key="1">
    <citation type="submission" date="2017-02" db="EMBL/GenBank/DDBJ databases">
        <title>Comparative genomics and description of representatives of a novel lineage of planctomycetes thriving in anoxic sediments.</title>
        <authorList>
            <person name="Spring S."/>
            <person name="Bunk B."/>
            <person name="Sproer C."/>
        </authorList>
    </citation>
    <scope>NUCLEOTIDE SEQUENCE [LARGE SCALE GENOMIC DNA]</scope>
    <source>
        <strain evidence="5">SM-Chi-D1</strain>
    </source>
</reference>
<dbReference type="EMBL" id="CP019646">
    <property type="protein sequence ID" value="AQQ70363.1"/>
    <property type="molecule type" value="Genomic_DNA"/>
</dbReference>
<organism evidence="4 5">
    <name type="scientific">Limihaloglobus sulfuriphilus</name>
    <dbReference type="NCBI Taxonomy" id="1851148"/>
    <lineage>
        <taxon>Bacteria</taxon>
        <taxon>Pseudomonadati</taxon>
        <taxon>Planctomycetota</taxon>
        <taxon>Phycisphaerae</taxon>
        <taxon>Sedimentisphaerales</taxon>
        <taxon>Sedimentisphaeraceae</taxon>
        <taxon>Limihaloglobus</taxon>
    </lineage>
</organism>
<dbReference type="AlphaFoldDB" id="A0A1Q2MCC0"/>
<dbReference type="PANTHER" id="PTHR22946">
    <property type="entry name" value="DIENELACTONE HYDROLASE DOMAIN-CONTAINING PROTEIN-RELATED"/>
    <property type="match status" value="1"/>
</dbReference>
<protein>
    <submittedName>
        <fullName evidence="4">Putative dienelactone hydrolase</fullName>
    </submittedName>
</protein>
<dbReference type="PANTHER" id="PTHR22946:SF9">
    <property type="entry name" value="POLYKETIDE TRANSFERASE AF380"/>
    <property type="match status" value="1"/>
</dbReference>
<gene>
    <name evidence="4" type="ORF">SMSP2_00709</name>
</gene>
<feature type="transmembrane region" description="Helical" evidence="2">
    <location>
        <begin position="9"/>
        <end position="29"/>
    </location>
</feature>
<dbReference type="InterPro" id="IPR050261">
    <property type="entry name" value="FrsA_esterase"/>
</dbReference>
<keyword evidence="2" id="KW-1133">Transmembrane helix</keyword>
<evidence type="ECO:0000256" key="1">
    <source>
        <dbReference type="ARBA" id="ARBA00022801"/>
    </source>
</evidence>
<dbReference type="GO" id="GO:0052689">
    <property type="term" value="F:carboxylic ester hydrolase activity"/>
    <property type="evidence" value="ECO:0007669"/>
    <property type="project" value="UniProtKB-ARBA"/>
</dbReference>
<dbReference type="RefSeq" id="WP_186804834.1">
    <property type="nucleotide sequence ID" value="NZ_CP019646.1"/>
</dbReference>